<protein>
    <submittedName>
        <fullName evidence="2">Uncharacterized protein</fullName>
    </submittedName>
</protein>
<dbReference type="HOGENOM" id="CLU_1564041_0_0_1"/>
<dbReference type="Proteomes" id="UP000054248">
    <property type="component" value="Unassembled WGS sequence"/>
</dbReference>
<sequence length="171" mass="18904">MLTDPMEWKVNRGRHQQEGQGDRTATEVEEDNEEGAGRMRRDTITSGASVLPPLETQNSASRLLAQSPTSPTAEAPIPNSRPPLASLQSAPASTTSPPHVEVEEEEDDDDDPTSIQPPAYRRGTFVYGVACDLSPLPPSLQSAQKYWRSGAKRKVPMWSRTFRRSTYPWLG</sequence>
<proteinExistence type="predicted"/>
<evidence type="ECO:0000313" key="2">
    <source>
        <dbReference type="EMBL" id="KIO25958.1"/>
    </source>
</evidence>
<reference evidence="3" key="2">
    <citation type="submission" date="2015-01" db="EMBL/GenBank/DDBJ databases">
        <title>Evolutionary Origins and Diversification of the Mycorrhizal Mutualists.</title>
        <authorList>
            <consortium name="DOE Joint Genome Institute"/>
            <consortium name="Mycorrhizal Genomics Consortium"/>
            <person name="Kohler A."/>
            <person name="Kuo A."/>
            <person name="Nagy L.G."/>
            <person name="Floudas D."/>
            <person name="Copeland A."/>
            <person name="Barry K.W."/>
            <person name="Cichocki N."/>
            <person name="Veneault-Fourrey C."/>
            <person name="LaButti K."/>
            <person name="Lindquist E.A."/>
            <person name="Lipzen A."/>
            <person name="Lundell T."/>
            <person name="Morin E."/>
            <person name="Murat C."/>
            <person name="Riley R."/>
            <person name="Ohm R."/>
            <person name="Sun H."/>
            <person name="Tunlid A."/>
            <person name="Henrissat B."/>
            <person name="Grigoriev I.V."/>
            <person name="Hibbett D.S."/>
            <person name="Martin F."/>
        </authorList>
    </citation>
    <scope>NUCLEOTIDE SEQUENCE [LARGE SCALE GENOMIC DNA]</scope>
    <source>
        <strain evidence="3">MUT 4182</strain>
    </source>
</reference>
<organism evidence="2 3">
    <name type="scientific">Tulasnella calospora MUT 4182</name>
    <dbReference type="NCBI Taxonomy" id="1051891"/>
    <lineage>
        <taxon>Eukaryota</taxon>
        <taxon>Fungi</taxon>
        <taxon>Dikarya</taxon>
        <taxon>Basidiomycota</taxon>
        <taxon>Agaricomycotina</taxon>
        <taxon>Agaricomycetes</taxon>
        <taxon>Cantharellales</taxon>
        <taxon>Tulasnellaceae</taxon>
        <taxon>Tulasnella</taxon>
    </lineage>
</organism>
<evidence type="ECO:0000256" key="1">
    <source>
        <dbReference type="SAM" id="MobiDB-lite"/>
    </source>
</evidence>
<feature type="compositionally biased region" description="Acidic residues" evidence="1">
    <location>
        <begin position="102"/>
        <end position="112"/>
    </location>
</feature>
<feature type="region of interest" description="Disordered" evidence="1">
    <location>
        <begin position="1"/>
        <end position="121"/>
    </location>
</feature>
<keyword evidence="3" id="KW-1185">Reference proteome</keyword>
<name>A0A0C3KWY9_9AGAM</name>
<feature type="compositionally biased region" description="Basic and acidic residues" evidence="1">
    <location>
        <begin position="1"/>
        <end position="26"/>
    </location>
</feature>
<dbReference type="EMBL" id="KN823032">
    <property type="protein sequence ID" value="KIO25958.1"/>
    <property type="molecule type" value="Genomic_DNA"/>
</dbReference>
<accession>A0A0C3KWY9</accession>
<reference evidence="2 3" key="1">
    <citation type="submission" date="2014-04" db="EMBL/GenBank/DDBJ databases">
        <authorList>
            <consortium name="DOE Joint Genome Institute"/>
            <person name="Kuo A."/>
            <person name="Girlanda M."/>
            <person name="Perotto S."/>
            <person name="Kohler A."/>
            <person name="Nagy L.G."/>
            <person name="Floudas D."/>
            <person name="Copeland A."/>
            <person name="Barry K.W."/>
            <person name="Cichocki N."/>
            <person name="Veneault-Fourrey C."/>
            <person name="LaButti K."/>
            <person name="Lindquist E.A."/>
            <person name="Lipzen A."/>
            <person name="Lundell T."/>
            <person name="Morin E."/>
            <person name="Murat C."/>
            <person name="Sun H."/>
            <person name="Tunlid A."/>
            <person name="Henrissat B."/>
            <person name="Grigoriev I.V."/>
            <person name="Hibbett D.S."/>
            <person name="Martin F."/>
            <person name="Nordberg H.P."/>
            <person name="Cantor M.N."/>
            <person name="Hua S.X."/>
        </authorList>
    </citation>
    <scope>NUCLEOTIDE SEQUENCE [LARGE SCALE GENOMIC DNA]</scope>
    <source>
        <strain evidence="2 3">MUT 4182</strain>
    </source>
</reference>
<feature type="compositionally biased region" description="Polar residues" evidence="1">
    <location>
        <begin position="55"/>
        <end position="72"/>
    </location>
</feature>
<dbReference type="AlphaFoldDB" id="A0A0C3KWY9"/>
<feature type="compositionally biased region" description="Polar residues" evidence="1">
    <location>
        <begin position="86"/>
        <end position="97"/>
    </location>
</feature>
<evidence type="ECO:0000313" key="3">
    <source>
        <dbReference type="Proteomes" id="UP000054248"/>
    </source>
</evidence>
<gene>
    <name evidence="2" type="ORF">M407DRAFT_24707</name>
</gene>